<keyword evidence="6 14" id="KW-1133">Transmembrane helix</keyword>
<dbReference type="PRINTS" id="PR00075">
    <property type="entry name" value="FACDDSATRASE"/>
</dbReference>
<keyword evidence="5" id="KW-0276">Fatty acid metabolism</keyword>
<keyword evidence="11 12" id="KW-0275">Fatty acid biosynthesis</keyword>
<dbReference type="AlphaFoldDB" id="A0AAN5DD09"/>
<evidence type="ECO:0000256" key="2">
    <source>
        <dbReference type="ARBA" id="ARBA00009295"/>
    </source>
</evidence>
<evidence type="ECO:0000256" key="13">
    <source>
        <dbReference type="SAM" id="MobiDB-lite"/>
    </source>
</evidence>
<dbReference type="GO" id="GO:0006636">
    <property type="term" value="P:unsaturated fatty acid biosynthetic process"/>
    <property type="evidence" value="ECO:0007669"/>
    <property type="project" value="TreeGrafter"/>
</dbReference>
<dbReference type="Pfam" id="PF00487">
    <property type="entry name" value="FA_desaturase"/>
    <property type="match status" value="1"/>
</dbReference>
<feature type="transmembrane region" description="Helical" evidence="14">
    <location>
        <begin position="74"/>
        <end position="94"/>
    </location>
</feature>
<evidence type="ECO:0000313" key="16">
    <source>
        <dbReference type="EMBL" id="GMR60425.1"/>
    </source>
</evidence>
<evidence type="ECO:0000256" key="1">
    <source>
        <dbReference type="ARBA" id="ARBA00004141"/>
    </source>
</evidence>
<comment type="caution">
    <text evidence="16">The sequence shown here is derived from an EMBL/GenBank/DDBJ whole genome shotgun (WGS) entry which is preliminary data.</text>
</comment>
<dbReference type="GO" id="GO:0005506">
    <property type="term" value="F:iron ion binding"/>
    <property type="evidence" value="ECO:0007669"/>
    <property type="project" value="TreeGrafter"/>
</dbReference>
<keyword evidence="10 14" id="KW-0472">Membrane</keyword>
<organism evidence="16 17">
    <name type="scientific">Pristionchus mayeri</name>
    <dbReference type="NCBI Taxonomy" id="1317129"/>
    <lineage>
        <taxon>Eukaryota</taxon>
        <taxon>Metazoa</taxon>
        <taxon>Ecdysozoa</taxon>
        <taxon>Nematoda</taxon>
        <taxon>Chromadorea</taxon>
        <taxon>Rhabditida</taxon>
        <taxon>Rhabditina</taxon>
        <taxon>Diplogasteromorpha</taxon>
        <taxon>Diplogasteroidea</taxon>
        <taxon>Neodiplogasteridae</taxon>
        <taxon>Pristionchus</taxon>
    </lineage>
</organism>
<dbReference type="GO" id="GO:0005789">
    <property type="term" value="C:endoplasmic reticulum membrane"/>
    <property type="evidence" value="ECO:0007669"/>
    <property type="project" value="TreeGrafter"/>
</dbReference>
<feature type="domain" description="Fatty acid desaturase" evidence="15">
    <location>
        <begin position="75"/>
        <end position="277"/>
    </location>
</feature>
<evidence type="ECO:0000256" key="9">
    <source>
        <dbReference type="ARBA" id="ARBA00023098"/>
    </source>
</evidence>
<feature type="transmembrane region" description="Helical" evidence="14">
    <location>
        <begin position="284"/>
        <end position="305"/>
    </location>
</feature>
<comment type="subcellular location">
    <subcellularLocation>
        <location evidence="1">Membrane</location>
        <topology evidence="1">Multi-pass membrane protein</topology>
    </subcellularLocation>
</comment>
<evidence type="ECO:0000256" key="14">
    <source>
        <dbReference type="SAM" id="Phobius"/>
    </source>
</evidence>
<protein>
    <recommendedName>
        <fullName evidence="15">Fatty acid desaturase domain-containing protein</fullName>
    </recommendedName>
</protein>
<reference evidence="17" key="1">
    <citation type="submission" date="2022-10" db="EMBL/GenBank/DDBJ databases">
        <title>Genome assembly of Pristionchus species.</title>
        <authorList>
            <person name="Yoshida K."/>
            <person name="Sommer R.J."/>
        </authorList>
    </citation>
    <scope>NUCLEOTIDE SEQUENCE [LARGE SCALE GENOMIC DNA]</scope>
    <source>
        <strain evidence="17">RS5460</strain>
    </source>
</reference>
<dbReference type="InterPro" id="IPR005804">
    <property type="entry name" value="FA_desaturase_dom"/>
</dbReference>
<dbReference type="CDD" id="cd03505">
    <property type="entry name" value="Delta9-FADS-like"/>
    <property type="match status" value="1"/>
</dbReference>
<sequence length="335" mass="39743">MYDDNKVHHVDDQINCYLAPEFKEMEKMEEEAKKSKYKMEIIWKNVVMLIVLHIVALVGVYHAFTEAKWRTLSFMFWITMYAGTSITGGAHRMWSHKAYKIHFRINTLRNFINMLLKNDVIDWARDHRAHHKWSDTDADPHNIKRGFFFAHMGWLMCRKHPKVKEMGSKIDLSDLEADPVLAFQSRFTLKFYIVYIINILKFTIKRLGSCIWTILFCKLSKVLVSNIKMLFVRVINSVSHSFGYHPFDKEITPTDHPVTAFFIFGEGWHNYHHTFPQDYRTSEYMWSMNVTALIIDFFASMGWVWDRKRMSKEAIERQKTVKGDHSRPLSAAHDY</sequence>
<evidence type="ECO:0000256" key="4">
    <source>
        <dbReference type="ARBA" id="ARBA00022692"/>
    </source>
</evidence>
<feature type="transmembrane region" description="Helical" evidence="14">
    <location>
        <begin position="41"/>
        <end position="62"/>
    </location>
</feature>
<keyword evidence="4 12" id="KW-0812">Transmembrane</keyword>
<dbReference type="PANTHER" id="PTHR11351:SF31">
    <property type="entry name" value="DESATURASE 1, ISOFORM A-RELATED"/>
    <property type="match status" value="1"/>
</dbReference>
<comment type="domain">
    <text evidence="12">The histidine box domains are involved in binding the catalytic metal ions.</text>
</comment>
<dbReference type="InterPro" id="IPR015876">
    <property type="entry name" value="Acyl-CoA_DS"/>
</dbReference>
<proteinExistence type="inferred from homology"/>
<feature type="transmembrane region" description="Helical" evidence="14">
    <location>
        <begin position="192"/>
        <end position="215"/>
    </location>
</feature>
<evidence type="ECO:0000313" key="17">
    <source>
        <dbReference type="Proteomes" id="UP001328107"/>
    </source>
</evidence>
<feature type="non-terminal residue" evidence="16">
    <location>
        <position position="335"/>
    </location>
</feature>
<keyword evidence="3 12" id="KW-0444">Lipid biosynthesis</keyword>
<evidence type="ECO:0000259" key="15">
    <source>
        <dbReference type="Pfam" id="PF00487"/>
    </source>
</evidence>
<keyword evidence="9" id="KW-0443">Lipid metabolism</keyword>
<dbReference type="EMBL" id="BTRK01000006">
    <property type="protein sequence ID" value="GMR60425.1"/>
    <property type="molecule type" value="Genomic_DNA"/>
</dbReference>
<gene>
    <name evidence="16" type="ORF">PMAYCL1PPCAC_30620</name>
</gene>
<evidence type="ECO:0000256" key="11">
    <source>
        <dbReference type="ARBA" id="ARBA00023160"/>
    </source>
</evidence>
<dbReference type="Proteomes" id="UP001328107">
    <property type="component" value="Unassembled WGS sequence"/>
</dbReference>
<feature type="region of interest" description="Disordered" evidence="13">
    <location>
        <begin position="316"/>
        <end position="335"/>
    </location>
</feature>
<evidence type="ECO:0000256" key="10">
    <source>
        <dbReference type="ARBA" id="ARBA00023136"/>
    </source>
</evidence>
<keyword evidence="7 12" id="KW-0560">Oxidoreductase</keyword>
<evidence type="ECO:0000256" key="6">
    <source>
        <dbReference type="ARBA" id="ARBA00022989"/>
    </source>
</evidence>
<evidence type="ECO:0000256" key="12">
    <source>
        <dbReference type="RuleBase" id="RU000581"/>
    </source>
</evidence>
<comment type="cofactor">
    <cofactor evidence="12">
        <name>Fe(2+)</name>
        <dbReference type="ChEBI" id="CHEBI:29033"/>
    </cofactor>
</comment>
<evidence type="ECO:0000256" key="7">
    <source>
        <dbReference type="ARBA" id="ARBA00023002"/>
    </source>
</evidence>
<dbReference type="GO" id="GO:0004768">
    <property type="term" value="F:stearoyl-CoA 9-desaturase activity"/>
    <property type="evidence" value="ECO:0007669"/>
    <property type="project" value="TreeGrafter"/>
</dbReference>
<evidence type="ECO:0000256" key="5">
    <source>
        <dbReference type="ARBA" id="ARBA00022832"/>
    </source>
</evidence>
<evidence type="ECO:0000256" key="3">
    <source>
        <dbReference type="ARBA" id="ARBA00022516"/>
    </source>
</evidence>
<accession>A0AAN5DD09</accession>
<keyword evidence="8" id="KW-0408">Iron</keyword>
<comment type="similarity">
    <text evidence="2 12">Belongs to the fatty acid desaturase type 1 family.</text>
</comment>
<keyword evidence="17" id="KW-1185">Reference proteome</keyword>
<dbReference type="PANTHER" id="PTHR11351">
    <property type="entry name" value="ACYL-COA DESATURASE"/>
    <property type="match status" value="1"/>
</dbReference>
<name>A0AAN5DD09_9BILA</name>
<evidence type="ECO:0000256" key="8">
    <source>
        <dbReference type="ARBA" id="ARBA00023004"/>
    </source>
</evidence>